<reference evidence="2 3" key="1">
    <citation type="submission" date="2019-04" db="EMBL/GenBank/DDBJ databases">
        <title>Draft genome of the big-headed turtle Platysternon megacephalum.</title>
        <authorList>
            <person name="Gong S."/>
        </authorList>
    </citation>
    <scope>NUCLEOTIDE SEQUENCE [LARGE SCALE GENOMIC DNA]</scope>
    <source>
        <strain evidence="2">DO16091913</strain>
        <tissue evidence="2">Muscle</tissue>
    </source>
</reference>
<dbReference type="PROSITE" id="PS51257">
    <property type="entry name" value="PROKAR_LIPOPROTEIN"/>
    <property type="match status" value="1"/>
</dbReference>
<keyword evidence="3" id="KW-1185">Reference proteome</keyword>
<organism evidence="2 3">
    <name type="scientific">Platysternon megacephalum</name>
    <name type="common">big-headed turtle</name>
    <dbReference type="NCBI Taxonomy" id="55544"/>
    <lineage>
        <taxon>Eukaryota</taxon>
        <taxon>Metazoa</taxon>
        <taxon>Chordata</taxon>
        <taxon>Craniata</taxon>
        <taxon>Vertebrata</taxon>
        <taxon>Euteleostomi</taxon>
        <taxon>Archelosauria</taxon>
        <taxon>Testudinata</taxon>
        <taxon>Testudines</taxon>
        <taxon>Cryptodira</taxon>
        <taxon>Durocryptodira</taxon>
        <taxon>Testudinoidea</taxon>
        <taxon>Platysternidae</taxon>
        <taxon>Platysternon</taxon>
    </lineage>
</organism>
<dbReference type="Proteomes" id="UP000297703">
    <property type="component" value="Unassembled WGS sequence"/>
</dbReference>
<feature type="signal peptide" evidence="1">
    <location>
        <begin position="1"/>
        <end position="18"/>
    </location>
</feature>
<protein>
    <submittedName>
        <fullName evidence="2">Neutrophil cytosol factor 1</fullName>
    </submittedName>
</protein>
<feature type="chain" id="PRO_5020038414" evidence="1">
    <location>
        <begin position="19"/>
        <end position="99"/>
    </location>
</feature>
<dbReference type="AlphaFoldDB" id="A0A4D9F236"/>
<sequence>MFQGRERPIMHLASLVLACSDTMVMVPLEDQTEVKLGANECSTGKATKHEPPSTFPHICAELSKVWPCIFTTLIRKAKVLGCVFFFFFKVVLKLPLKLQ</sequence>
<keyword evidence="1" id="KW-0732">Signal</keyword>
<dbReference type="EMBL" id="QXTE01000016">
    <property type="protein sequence ID" value="TFK13378.1"/>
    <property type="molecule type" value="Genomic_DNA"/>
</dbReference>
<reference evidence="2 3" key="2">
    <citation type="submission" date="2019-04" db="EMBL/GenBank/DDBJ databases">
        <title>The genome sequence of big-headed turtle.</title>
        <authorList>
            <person name="Gong S."/>
        </authorList>
    </citation>
    <scope>NUCLEOTIDE SEQUENCE [LARGE SCALE GENOMIC DNA]</scope>
    <source>
        <strain evidence="2">DO16091913</strain>
        <tissue evidence="2">Muscle</tissue>
    </source>
</reference>
<proteinExistence type="predicted"/>
<evidence type="ECO:0000256" key="1">
    <source>
        <dbReference type="SAM" id="SignalP"/>
    </source>
</evidence>
<name>A0A4D9F236_9SAUR</name>
<gene>
    <name evidence="2" type="ORF">DR999_PMT03335</name>
</gene>
<comment type="caution">
    <text evidence="2">The sequence shown here is derived from an EMBL/GenBank/DDBJ whole genome shotgun (WGS) entry which is preliminary data.</text>
</comment>
<evidence type="ECO:0000313" key="2">
    <source>
        <dbReference type="EMBL" id="TFK13378.1"/>
    </source>
</evidence>
<accession>A0A4D9F236</accession>
<evidence type="ECO:0000313" key="3">
    <source>
        <dbReference type="Proteomes" id="UP000297703"/>
    </source>
</evidence>